<reference evidence="2" key="1">
    <citation type="submission" date="2022-11" db="UniProtKB">
        <authorList>
            <consortium name="WormBaseParasite"/>
        </authorList>
    </citation>
    <scope>IDENTIFICATION</scope>
</reference>
<evidence type="ECO:0000313" key="2">
    <source>
        <dbReference type="WBParaSite" id="nRc.2.0.1.t36758-RA"/>
    </source>
</evidence>
<protein>
    <submittedName>
        <fullName evidence="2">Uncharacterized protein</fullName>
    </submittedName>
</protein>
<sequence>MIDVSKASLYISLAEYWLAKLKSMINSSIAWHTGEQMTLQRSRRFCHVTRVVLEGVLAAGGRRARAGRQTCSKATNRDGRRNGCRCVIVYINLRRASKVTNKIIQKKHKEGRASKKIYNEKT</sequence>
<proteinExistence type="predicted"/>
<dbReference type="AlphaFoldDB" id="A0A915KD86"/>
<dbReference type="WBParaSite" id="nRc.2.0.1.t36758-RA">
    <property type="protein sequence ID" value="nRc.2.0.1.t36758-RA"/>
    <property type="gene ID" value="nRc.2.0.1.g36758"/>
</dbReference>
<name>A0A915KD86_ROMCU</name>
<organism evidence="1 2">
    <name type="scientific">Romanomermis culicivorax</name>
    <name type="common">Nematode worm</name>
    <dbReference type="NCBI Taxonomy" id="13658"/>
    <lineage>
        <taxon>Eukaryota</taxon>
        <taxon>Metazoa</taxon>
        <taxon>Ecdysozoa</taxon>
        <taxon>Nematoda</taxon>
        <taxon>Enoplea</taxon>
        <taxon>Dorylaimia</taxon>
        <taxon>Mermithida</taxon>
        <taxon>Mermithoidea</taxon>
        <taxon>Mermithidae</taxon>
        <taxon>Romanomermis</taxon>
    </lineage>
</organism>
<dbReference type="Proteomes" id="UP000887565">
    <property type="component" value="Unplaced"/>
</dbReference>
<keyword evidence="1" id="KW-1185">Reference proteome</keyword>
<evidence type="ECO:0000313" key="1">
    <source>
        <dbReference type="Proteomes" id="UP000887565"/>
    </source>
</evidence>
<accession>A0A915KD86</accession>